<evidence type="ECO:0000256" key="1">
    <source>
        <dbReference type="SAM" id="MobiDB-lite"/>
    </source>
</evidence>
<keyword evidence="4" id="KW-1185">Reference proteome</keyword>
<dbReference type="GO" id="GO:0005975">
    <property type="term" value="P:carbohydrate metabolic process"/>
    <property type="evidence" value="ECO:0007669"/>
    <property type="project" value="InterPro"/>
</dbReference>
<dbReference type="Gene3D" id="3.20.20.370">
    <property type="entry name" value="Glycoside hydrolase/deacetylase"/>
    <property type="match status" value="1"/>
</dbReference>
<organism evidence="3 4">
    <name type="scientific">Microbotryum intermedium</name>
    <dbReference type="NCBI Taxonomy" id="269621"/>
    <lineage>
        <taxon>Eukaryota</taxon>
        <taxon>Fungi</taxon>
        <taxon>Dikarya</taxon>
        <taxon>Basidiomycota</taxon>
        <taxon>Pucciniomycotina</taxon>
        <taxon>Microbotryomycetes</taxon>
        <taxon>Microbotryales</taxon>
        <taxon>Microbotryaceae</taxon>
        <taxon>Microbotryum</taxon>
    </lineage>
</organism>
<dbReference type="InterPro" id="IPR052740">
    <property type="entry name" value="CE4"/>
</dbReference>
<dbReference type="OrthoDB" id="504708at2759"/>
<accession>A0A238FLI1</accession>
<dbReference type="STRING" id="269621.A0A238FLI1"/>
<reference evidence="4" key="1">
    <citation type="submission" date="2016-09" db="EMBL/GenBank/DDBJ databases">
        <authorList>
            <person name="Jeantristanb JTB J.-T."/>
            <person name="Ricardo R."/>
        </authorList>
    </citation>
    <scope>NUCLEOTIDE SEQUENCE [LARGE SCALE GENOMIC DNA]</scope>
</reference>
<evidence type="ECO:0000313" key="4">
    <source>
        <dbReference type="Proteomes" id="UP000198372"/>
    </source>
</evidence>
<dbReference type="PANTHER" id="PTHR45985">
    <property type="match status" value="1"/>
</dbReference>
<evidence type="ECO:0000313" key="3">
    <source>
        <dbReference type="EMBL" id="SCV73021.1"/>
    </source>
</evidence>
<name>A0A238FLI1_9BASI</name>
<gene>
    <name evidence="3" type="ORF">BQ2448_6946</name>
</gene>
<dbReference type="AlphaFoldDB" id="A0A238FLI1"/>
<feature type="compositionally biased region" description="Polar residues" evidence="1">
    <location>
        <begin position="58"/>
        <end position="67"/>
    </location>
</feature>
<dbReference type="EMBL" id="FMSP01000017">
    <property type="protein sequence ID" value="SCV73021.1"/>
    <property type="molecule type" value="Genomic_DNA"/>
</dbReference>
<dbReference type="Proteomes" id="UP000198372">
    <property type="component" value="Unassembled WGS sequence"/>
</dbReference>
<protein>
    <submittedName>
        <fullName evidence="3">BQ2448_6946 protein</fullName>
    </submittedName>
</protein>
<feature type="signal peptide" evidence="2">
    <location>
        <begin position="1"/>
        <end position="17"/>
    </location>
</feature>
<feature type="region of interest" description="Disordered" evidence="1">
    <location>
        <begin position="57"/>
        <end position="117"/>
    </location>
</feature>
<dbReference type="PANTHER" id="PTHR45985:SF3">
    <property type="entry name" value="CHITIN DEACETYLASE-LIKE 4"/>
    <property type="match status" value="1"/>
</dbReference>
<keyword evidence="2" id="KW-0732">Signal</keyword>
<dbReference type="CDD" id="cd10919">
    <property type="entry name" value="CE4_CDA_like"/>
    <property type="match status" value="1"/>
</dbReference>
<evidence type="ECO:0000256" key="2">
    <source>
        <dbReference type="SAM" id="SignalP"/>
    </source>
</evidence>
<dbReference type="SUPFAM" id="SSF88713">
    <property type="entry name" value="Glycoside hydrolase/deacetylase"/>
    <property type="match status" value="1"/>
</dbReference>
<sequence>MHLSIRLLVFSLPFAIAHPHPDLGSSSPSSLEEREGAGAQVFARHLGRLKLKLELETSRSQAGSASATDAVDGSASFRKRQSTTSSGEGQTISSDSNSPEHSKAPSARSCSLQPGRRRAETLGISSTKAAGYSCDNTTCVLPSCHCASVNPPGGLSPKNTPQFISESSCCAGLGHKKKNLKSRANKPALDLRETRGPTTRLLTKSLPSYHYYSLSAVTADDAVNTFTIEVLNYLLSQRKNPNGCQPKMTYFNSLMYSNYSMVTDWFVAGNEIADHTMTHVGDPPANEINGNLAALNAFSGIPLVEVRGFRAPMLNFSSSTLSTLHTSGFLYDSSATSASPADAAATDAYWPYTLDNGLANNCLDLTGVCKGALKLPGLWEIPMYAVFGSNNASDIHLMDPWLDSDDMSEVLAWLKSSFLSHYNGTRQPFGLYTHPIHLAVNYPGLANPTAQREMLQEFLDWAQTYPDVWFVTNQQLLAWMQDPQSNDQIAQSTALQCSTPAVDATLKICNGVQQNEAGLLLQCPFTDFSWTTCYGCPVTPPTPQNPVPAQNTSLGVRAHLPTNCSTPFFDPVGNRCTCAATSCAFTDQTRPIGNYSTPLSDANSKTGAAGGSTSTSSRGSSMQTSIPRQSSDAPQLLTRVTLAVASAVATLLILLG</sequence>
<feature type="compositionally biased region" description="Low complexity" evidence="1">
    <location>
        <begin position="604"/>
        <end position="625"/>
    </location>
</feature>
<feature type="chain" id="PRO_5012827984" evidence="2">
    <location>
        <begin position="18"/>
        <end position="656"/>
    </location>
</feature>
<feature type="region of interest" description="Disordered" evidence="1">
    <location>
        <begin position="595"/>
        <end position="633"/>
    </location>
</feature>
<feature type="compositionally biased region" description="Polar residues" evidence="1">
    <location>
        <begin position="82"/>
        <end position="97"/>
    </location>
</feature>
<proteinExistence type="predicted"/>
<dbReference type="InterPro" id="IPR011330">
    <property type="entry name" value="Glyco_hydro/deAcase_b/a-brl"/>
</dbReference>